<feature type="region of interest" description="Disordered" evidence="1">
    <location>
        <begin position="399"/>
        <end position="418"/>
    </location>
</feature>
<feature type="compositionally biased region" description="Polar residues" evidence="1">
    <location>
        <begin position="406"/>
        <end position="418"/>
    </location>
</feature>
<proteinExistence type="predicted"/>
<reference evidence="2 3" key="1">
    <citation type="journal article" date="2024" name="J Genomics">
        <title>Draft genome sequencing and assembly of Favolaschia claudopus CIRM-BRFM 2984 isolated from oak limbs.</title>
        <authorList>
            <person name="Navarro D."/>
            <person name="Drula E."/>
            <person name="Chaduli D."/>
            <person name="Cazenave R."/>
            <person name="Ahrendt S."/>
            <person name="Wang J."/>
            <person name="Lipzen A."/>
            <person name="Daum C."/>
            <person name="Barry K."/>
            <person name="Grigoriev I.V."/>
            <person name="Favel A."/>
            <person name="Rosso M.N."/>
            <person name="Martin F."/>
        </authorList>
    </citation>
    <scope>NUCLEOTIDE SEQUENCE [LARGE SCALE GENOMIC DNA]</scope>
    <source>
        <strain evidence="2 3">CIRM-BRFM 2984</strain>
    </source>
</reference>
<dbReference type="Proteomes" id="UP001362999">
    <property type="component" value="Unassembled WGS sequence"/>
</dbReference>
<name>A0AAW0D629_9AGAR</name>
<organism evidence="2 3">
    <name type="scientific">Favolaschia claudopus</name>
    <dbReference type="NCBI Taxonomy" id="2862362"/>
    <lineage>
        <taxon>Eukaryota</taxon>
        <taxon>Fungi</taxon>
        <taxon>Dikarya</taxon>
        <taxon>Basidiomycota</taxon>
        <taxon>Agaricomycotina</taxon>
        <taxon>Agaricomycetes</taxon>
        <taxon>Agaricomycetidae</taxon>
        <taxon>Agaricales</taxon>
        <taxon>Marasmiineae</taxon>
        <taxon>Mycenaceae</taxon>
        <taxon>Favolaschia</taxon>
    </lineage>
</organism>
<evidence type="ECO:0000313" key="2">
    <source>
        <dbReference type="EMBL" id="KAK7046497.1"/>
    </source>
</evidence>
<sequence length="437" mass="48854">MQIARCFRRHFGRGSPSFWVKSANGSLIQLGPKVWHFFILFRGRASAGVSARPYNQSSAGQAVLAIGCEMETFNVMLLPNHEILTLEGARKTVPQIHFKELCALSALRLSLGGIKIENQINLLLPYPPPSHLHFTAKNFPSSILCCYQVSFHKRADDALTIRIAVRRAALQRRAAQRRYCVDNDVVTSGERDSLEGFWPPAGKNTSPKHKAAGFPTVLQDPCLSLSPPRREAALYPLTRRIAVRRADILYGNSFLASVSWGECCCRRKVNLNFNPRYFNVRRATSPPLIQLIRKISSRCAGHFIVINTEPRNQNSTFRVPASEVLSSAASVTYFFFPLRGTQDNDFVRFFKSPRVKFFFPLRGIHVQFFLPLRGATSSSSPKASSLSPHPIHSILSKAPNLGANFQDPSPTTFDPSQRSKAAFKRLTSKLQDAQIPT</sequence>
<dbReference type="AlphaFoldDB" id="A0AAW0D629"/>
<comment type="caution">
    <text evidence="2">The sequence shown here is derived from an EMBL/GenBank/DDBJ whole genome shotgun (WGS) entry which is preliminary data.</text>
</comment>
<keyword evidence="3" id="KW-1185">Reference proteome</keyword>
<accession>A0AAW0D629</accession>
<protein>
    <submittedName>
        <fullName evidence="2">Uncharacterized protein</fullName>
    </submittedName>
</protein>
<evidence type="ECO:0000256" key="1">
    <source>
        <dbReference type="SAM" id="MobiDB-lite"/>
    </source>
</evidence>
<evidence type="ECO:0000313" key="3">
    <source>
        <dbReference type="Proteomes" id="UP001362999"/>
    </source>
</evidence>
<gene>
    <name evidence="2" type="ORF">R3P38DRAFT_3346179</name>
</gene>
<dbReference type="EMBL" id="JAWWNJ010000010">
    <property type="protein sequence ID" value="KAK7046497.1"/>
    <property type="molecule type" value="Genomic_DNA"/>
</dbReference>